<keyword evidence="3" id="KW-1185">Reference proteome</keyword>
<gene>
    <name evidence="2" type="ORF">TAV2_LOCUS21394</name>
</gene>
<reference evidence="2 3" key="1">
    <citation type="submission" date="2022-03" db="EMBL/GenBank/DDBJ databases">
        <authorList>
            <person name="Nunn A."/>
            <person name="Chopra R."/>
            <person name="Nunn A."/>
            <person name="Contreras Garrido A."/>
        </authorList>
    </citation>
    <scope>NUCLEOTIDE SEQUENCE [LARGE SCALE GENOMIC DNA]</scope>
</reference>
<dbReference type="AlphaFoldDB" id="A0AAU9STU6"/>
<evidence type="ECO:0000256" key="1">
    <source>
        <dbReference type="SAM" id="Phobius"/>
    </source>
</evidence>
<keyword evidence="1" id="KW-0472">Membrane</keyword>
<protein>
    <submittedName>
        <fullName evidence="2">Uncharacterized protein</fullName>
    </submittedName>
</protein>
<sequence length="143" mass="16489">MIWAVLELFRLKINATATEILESAPCGGEETKGDEGVINYDDGTRERRRVLAASQSHMWTGSKKRTKRTDALRVLVEMICSFFLSSWTGVVIYHRPRPSIRPKQDLCKAQYWRASYIWFHRSEVMLGYFLAASRQDSKSKPSN</sequence>
<keyword evidence="1" id="KW-0812">Transmembrane</keyword>
<accession>A0AAU9STU6</accession>
<name>A0AAU9STU6_THLAR</name>
<dbReference type="Proteomes" id="UP000836841">
    <property type="component" value="Chromosome 6"/>
</dbReference>
<organism evidence="2 3">
    <name type="scientific">Thlaspi arvense</name>
    <name type="common">Field penny-cress</name>
    <dbReference type="NCBI Taxonomy" id="13288"/>
    <lineage>
        <taxon>Eukaryota</taxon>
        <taxon>Viridiplantae</taxon>
        <taxon>Streptophyta</taxon>
        <taxon>Embryophyta</taxon>
        <taxon>Tracheophyta</taxon>
        <taxon>Spermatophyta</taxon>
        <taxon>Magnoliopsida</taxon>
        <taxon>eudicotyledons</taxon>
        <taxon>Gunneridae</taxon>
        <taxon>Pentapetalae</taxon>
        <taxon>rosids</taxon>
        <taxon>malvids</taxon>
        <taxon>Brassicales</taxon>
        <taxon>Brassicaceae</taxon>
        <taxon>Thlaspideae</taxon>
        <taxon>Thlaspi</taxon>
    </lineage>
</organism>
<evidence type="ECO:0000313" key="3">
    <source>
        <dbReference type="Proteomes" id="UP000836841"/>
    </source>
</evidence>
<keyword evidence="1" id="KW-1133">Transmembrane helix</keyword>
<dbReference type="EMBL" id="OU466862">
    <property type="protein sequence ID" value="CAH2070086.1"/>
    <property type="molecule type" value="Genomic_DNA"/>
</dbReference>
<evidence type="ECO:0000313" key="2">
    <source>
        <dbReference type="EMBL" id="CAH2070086.1"/>
    </source>
</evidence>
<feature type="transmembrane region" description="Helical" evidence="1">
    <location>
        <begin position="72"/>
        <end position="93"/>
    </location>
</feature>
<proteinExistence type="predicted"/>